<keyword evidence="9" id="KW-1185">Reference proteome</keyword>
<feature type="domain" description="EF-hand" evidence="5">
    <location>
        <begin position="221"/>
        <end position="256"/>
    </location>
</feature>
<dbReference type="Gene3D" id="3.90.70.10">
    <property type="entry name" value="Cysteine proteinases"/>
    <property type="match status" value="2"/>
</dbReference>
<feature type="non-terminal residue" evidence="8">
    <location>
        <position position="1"/>
    </location>
</feature>
<dbReference type="Gene3D" id="1.10.238.10">
    <property type="entry name" value="EF-hand"/>
    <property type="match status" value="1"/>
</dbReference>
<protein>
    <recommendedName>
        <fullName evidence="2">ubiquitinyl hydrolase 1</fullName>
        <ecNumber evidence="2">3.4.19.12</ecNumber>
    </recommendedName>
</protein>
<gene>
    <name evidence="8" type="ORF">PMAYCL1PPCAC_12945</name>
</gene>
<dbReference type="InterPro" id="IPR038765">
    <property type="entry name" value="Papain-like_cys_pep_sf"/>
</dbReference>
<dbReference type="FunFam" id="3.90.70.10:FF:000178">
    <property type="entry name" value="Ubiquitin carboxyl-terminal hydrolase cyk-3"/>
    <property type="match status" value="1"/>
</dbReference>
<reference evidence="9" key="1">
    <citation type="submission" date="2022-10" db="EMBL/GenBank/DDBJ databases">
        <title>Genome assembly of Pristionchus species.</title>
        <authorList>
            <person name="Yoshida K."/>
            <person name="Sommer R.J."/>
        </authorList>
    </citation>
    <scope>NUCLEOTIDE SEQUENCE [LARGE SCALE GENOMIC DNA]</scope>
    <source>
        <strain evidence="9">RS5460</strain>
    </source>
</reference>
<evidence type="ECO:0000256" key="1">
    <source>
        <dbReference type="ARBA" id="ARBA00000707"/>
    </source>
</evidence>
<dbReference type="EMBL" id="BTRK01000003">
    <property type="protein sequence ID" value="GMR42750.1"/>
    <property type="molecule type" value="Genomic_DNA"/>
</dbReference>
<dbReference type="GO" id="GO:0004843">
    <property type="term" value="F:cysteine-type deubiquitinase activity"/>
    <property type="evidence" value="ECO:0007669"/>
    <property type="project" value="UniProtKB-EC"/>
</dbReference>
<dbReference type="InterPro" id="IPR057368">
    <property type="entry name" value="USP32_N"/>
</dbReference>
<dbReference type="EC" id="3.4.19.12" evidence="2"/>
<feature type="domain" description="USP" evidence="6">
    <location>
        <begin position="640"/>
        <end position="1263"/>
    </location>
</feature>
<dbReference type="PROSITE" id="PS50235">
    <property type="entry name" value="USP_3"/>
    <property type="match status" value="1"/>
</dbReference>
<dbReference type="InterPro" id="IPR018247">
    <property type="entry name" value="EF_Hand_1_Ca_BS"/>
</dbReference>
<dbReference type="Pfam" id="PF00443">
    <property type="entry name" value="UCH"/>
    <property type="match status" value="1"/>
</dbReference>
<comment type="caution">
    <text evidence="8">The sequence shown here is derived from an EMBL/GenBank/DDBJ whole genome shotgun (WGS) entry which is preliminary data.</text>
</comment>
<comment type="catalytic activity">
    <reaction evidence="1">
        <text>Thiol-dependent hydrolysis of ester, thioester, amide, peptide and isopeptide bonds formed by the C-terminal Gly of ubiquitin (a 76-residue protein attached to proteins as an intracellular targeting signal).</text>
        <dbReference type="EC" id="3.4.19.12"/>
    </reaction>
</comment>
<feature type="compositionally biased region" description="Low complexity" evidence="4">
    <location>
        <begin position="558"/>
        <end position="581"/>
    </location>
</feature>
<dbReference type="Pfam" id="PF06337">
    <property type="entry name" value="DUSP"/>
    <property type="match status" value="1"/>
</dbReference>
<dbReference type="SMART" id="SM00054">
    <property type="entry name" value="EFh"/>
    <property type="match status" value="2"/>
</dbReference>
<dbReference type="SUPFAM" id="SSF47473">
    <property type="entry name" value="EF-hand"/>
    <property type="match status" value="1"/>
</dbReference>
<dbReference type="SUPFAM" id="SSF54001">
    <property type="entry name" value="Cysteine proteinases"/>
    <property type="match status" value="1"/>
</dbReference>
<feature type="domain" description="DUSP" evidence="7">
    <location>
        <begin position="308"/>
        <end position="433"/>
    </location>
</feature>
<evidence type="ECO:0000313" key="8">
    <source>
        <dbReference type="EMBL" id="GMR42750.1"/>
    </source>
</evidence>
<proteinExistence type="predicted"/>
<evidence type="ECO:0000259" key="5">
    <source>
        <dbReference type="PROSITE" id="PS50222"/>
    </source>
</evidence>
<dbReference type="GO" id="GO:0005509">
    <property type="term" value="F:calcium ion binding"/>
    <property type="evidence" value="ECO:0007669"/>
    <property type="project" value="InterPro"/>
</dbReference>
<dbReference type="PROSITE" id="PS51283">
    <property type="entry name" value="DUSP"/>
    <property type="match status" value="1"/>
</dbReference>
<evidence type="ECO:0000256" key="2">
    <source>
        <dbReference type="ARBA" id="ARBA00012759"/>
    </source>
</evidence>
<evidence type="ECO:0000259" key="6">
    <source>
        <dbReference type="PROSITE" id="PS50235"/>
    </source>
</evidence>
<dbReference type="GO" id="GO:0016579">
    <property type="term" value="P:protein deubiquitination"/>
    <property type="evidence" value="ECO:0007669"/>
    <property type="project" value="InterPro"/>
</dbReference>
<dbReference type="InterPro" id="IPR011992">
    <property type="entry name" value="EF-hand-dom_pair"/>
</dbReference>
<dbReference type="Proteomes" id="UP001328107">
    <property type="component" value="Unassembled WGS sequence"/>
</dbReference>
<accession>A0AAN4ZT87</accession>
<dbReference type="PROSITE" id="PS50222">
    <property type="entry name" value="EF_HAND_2"/>
    <property type="match status" value="2"/>
</dbReference>
<keyword evidence="3" id="KW-0106">Calcium</keyword>
<dbReference type="SMART" id="SM00695">
    <property type="entry name" value="DUSP"/>
    <property type="match status" value="1"/>
</dbReference>
<dbReference type="InterPro" id="IPR006615">
    <property type="entry name" value="Pept_C19_DUSP"/>
</dbReference>
<dbReference type="Pfam" id="PF25265">
    <property type="entry name" value="USP32_N"/>
    <property type="match status" value="1"/>
</dbReference>
<dbReference type="SUPFAM" id="SSF143791">
    <property type="entry name" value="DUSP-like"/>
    <property type="match status" value="1"/>
</dbReference>
<organism evidence="8 9">
    <name type="scientific">Pristionchus mayeri</name>
    <dbReference type="NCBI Taxonomy" id="1317129"/>
    <lineage>
        <taxon>Eukaryota</taxon>
        <taxon>Metazoa</taxon>
        <taxon>Ecdysozoa</taxon>
        <taxon>Nematoda</taxon>
        <taxon>Chromadorea</taxon>
        <taxon>Rhabditida</taxon>
        <taxon>Rhabditina</taxon>
        <taxon>Diplogasteromorpha</taxon>
        <taxon>Diplogasteroidea</taxon>
        <taxon>Neodiplogasteridae</taxon>
        <taxon>Pristionchus</taxon>
    </lineage>
</organism>
<dbReference type="PROSITE" id="PS00018">
    <property type="entry name" value="EF_HAND_1"/>
    <property type="match status" value="2"/>
</dbReference>
<dbReference type="InterPro" id="IPR002048">
    <property type="entry name" value="EF_hand_dom"/>
</dbReference>
<dbReference type="InterPro" id="IPR050185">
    <property type="entry name" value="Ub_carboxyl-term_hydrolase"/>
</dbReference>
<feature type="compositionally biased region" description="Low complexity" evidence="4">
    <location>
        <begin position="533"/>
        <end position="550"/>
    </location>
</feature>
<dbReference type="PANTHER" id="PTHR21646">
    <property type="entry name" value="UBIQUITIN CARBOXYL-TERMINAL HYDROLASE"/>
    <property type="match status" value="1"/>
</dbReference>
<dbReference type="InterPro" id="IPR035927">
    <property type="entry name" value="DUSP-like_sf"/>
</dbReference>
<feature type="domain" description="EF-hand" evidence="5">
    <location>
        <begin position="185"/>
        <end position="220"/>
    </location>
</feature>
<sequence length="1287" mass="143325">RRLSRSISVQSMGNRIYSAGGGGDPPISLAQARSHLTNEEFVRLQNAFGRLKKSQLNIDDFSKHVLGNATVPDDARKTLFKFFSNGSDAISFDNLICALVGISKSEHAQEQFIENHKEFSTWGLRPPLLTIPINDAYINFYEVMSYVTHLSVSEVQDLERVFLRHSTGVVMLVQKSWEAAAAGCFPELFVKRLLRVFDDNCDGEVDFREMVCGVSAMCRGPLPSRFTFLASMWDEDGDGYLNEKELMKMYDEMKVPPSARTVAASGHGGTCAAPVDVAQWAITHSEYVKELYAWAQEIGHICFGLRPETPVVELEVVRGFLQRMDRMGASLPTECNILSAVWHREWETRLERCAAKPNEKCEQPPPIDNSPLLSNVDPFKASAKLPCISPENACLRRDLTNAEWLAIPRALWSALVRWHGLLRPTDEIVRRRLPHGCCPPEAVAEYRVVEGGERDDLEMHPVYVRFDRRPRFSTTGSVNGANGGEPREAFPWAYAQISRFGRISDLLHYCSRELRVPEQDLRLWLLTSGSLPASPSSQSIGSATSSPAAGAAGGGNGSPAPSVSNGGSSSPSSASPSGAPALLDDPRARVCDVTASGGDGEPVRMLVEQRDRSTGVWPEEARFARSGATIAQSSLRGPAVGLINYGNFCYRNAAVQCLARVEPLSRKLIEKEQELKQALGRRPAANRKAFTAALQYIQLVREMRTSGKKNISPVSFNDAIRETRAFDGALQHDCEEFVSFMLQQLHDLLKEPAVEQQQPLSAKGSGEKGATEKEDDEEEENEDDVDDAEAAAKAWREYIAKDSSLITSLFTGQLRSSLVCKECSKRSACFDPFSALPVPIGFENVELFEFIVVLRDGSRPVRHALRLPRDATSRALAEYAHERTGVEAARFRLYRLTSQNKQRFSPVGHCEPLGQAMLNSQLYLMEGDERSVPAVHRRMQHNQEAYLLGAATGHIVLLFGVPIMVKPEVSGPITGRMLYDDVWRQLKRFISTPPPSFASRALDPCEDISAGFPFSLCLVGESLEWCATCPPLRFCRGCPVRPDDSPPFPLCSSDGGGRIPIGATLAVDWQPIALYLKYNHSRAEAFSEDSSVAAVRDAHIRPSSLDNCLRKFAAHETLDDPMQCKRCKKKTKREKHMDIWRLPRYLIVQLKRFEYIREEGRMGKCKRVIDFPLSAFDASPYVKGGKGEKERRMGGEEEVYDCIAIANHYGELEAGHFVAYARSGGEREDGEQGWLLLNDCTVREVSESEVDKKGAYLLFYERRRPRSMLEGESDDDMDELTETVSHI</sequence>
<dbReference type="CDD" id="cd00051">
    <property type="entry name" value="EFh"/>
    <property type="match status" value="1"/>
</dbReference>
<dbReference type="PANTHER" id="PTHR21646:SF23">
    <property type="entry name" value="UBIQUITIN CARBOXYL-TERMINAL HYDROLASE USP2"/>
    <property type="match status" value="1"/>
</dbReference>
<feature type="region of interest" description="Disordered" evidence="4">
    <location>
        <begin position="533"/>
        <end position="586"/>
    </location>
</feature>
<feature type="region of interest" description="Disordered" evidence="4">
    <location>
        <begin position="754"/>
        <end position="787"/>
    </location>
</feature>
<dbReference type="InterPro" id="IPR028889">
    <property type="entry name" value="USP"/>
</dbReference>
<evidence type="ECO:0000259" key="7">
    <source>
        <dbReference type="PROSITE" id="PS51283"/>
    </source>
</evidence>
<name>A0AAN4ZT87_9BILA</name>
<evidence type="ECO:0000313" key="9">
    <source>
        <dbReference type="Proteomes" id="UP001328107"/>
    </source>
</evidence>
<dbReference type="Gene3D" id="3.30.2230.10">
    <property type="entry name" value="DUSP-like"/>
    <property type="match status" value="1"/>
</dbReference>
<evidence type="ECO:0000256" key="3">
    <source>
        <dbReference type="ARBA" id="ARBA00022837"/>
    </source>
</evidence>
<dbReference type="InterPro" id="IPR001394">
    <property type="entry name" value="Peptidase_C19_UCH"/>
</dbReference>
<feature type="compositionally biased region" description="Acidic residues" evidence="4">
    <location>
        <begin position="773"/>
        <end position="787"/>
    </location>
</feature>
<evidence type="ECO:0000256" key="4">
    <source>
        <dbReference type="SAM" id="MobiDB-lite"/>
    </source>
</evidence>